<organism evidence="1">
    <name type="scientific">Opuntia streptacantha</name>
    <name type="common">Prickly pear cactus</name>
    <name type="synonym">Opuntia cardona</name>
    <dbReference type="NCBI Taxonomy" id="393608"/>
    <lineage>
        <taxon>Eukaryota</taxon>
        <taxon>Viridiplantae</taxon>
        <taxon>Streptophyta</taxon>
        <taxon>Embryophyta</taxon>
        <taxon>Tracheophyta</taxon>
        <taxon>Spermatophyta</taxon>
        <taxon>Magnoliopsida</taxon>
        <taxon>eudicotyledons</taxon>
        <taxon>Gunneridae</taxon>
        <taxon>Pentapetalae</taxon>
        <taxon>Caryophyllales</taxon>
        <taxon>Cactineae</taxon>
        <taxon>Cactaceae</taxon>
        <taxon>Opuntioideae</taxon>
        <taxon>Opuntia</taxon>
    </lineage>
</organism>
<sequence length="172" mass="19344">MTTATEVKKITGGIRERTTLDEREVIKCLTCLKELLCSAHFSWSYKTLFFLIPFSLISSAHSGKARKIETKSGVVGVLGGFGEWKNWILRRNLQVGFEGKGEGHNLRVILGVKLDERGGFEGGFIGGDERLGIWDFRVLEFEGKETRSETEDEGDENSSLGFTVKKSDGWYW</sequence>
<proteinExistence type="predicted"/>
<evidence type="ECO:0000313" key="1">
    <source>
        <dbReference type="EMBL" id="MBA4633215.1"/>
    </source>
</evidence>
<protein>
    <submittedName>
        <fullName evidence="1">Uncharacterized protein</fullName>
    </submittedName>
</protein>
<reference evidence="1" key="1">
    <citation type="journal article" date="2013" name="J. Plant Res.">
        <title>Effect of fungi and light on seed germination of three Opuntia species from semiarid lands of central Mexico.</title>
        <authorList>
            <person name="Delgado-Sanchez P."/>
            <person name="Jimenez-Bremont J.F."/>
            <person name="Guerrero-Gonzalez Mde L."/>
            <person name="Flores J."/>
        </authorList>
    </citation>
    <scope>NUCLEOTIDE SEQUENCE</scope>
    <source>
        <tissue evidence="1">Cladode</tissue>
    </source>
</reference>
<accession>A0A7C8Z4C6</accession>
<dbReference type="AlphaFoldDB" id="A0A7C8Z4C6"/>
<name>A0A7C8Z4C6_OPUST</name>
<dbReference type="EMBL" id="GISG01086001">
    <property type="protein sequence ID" value="MBA4633215.1"/>
    <property type="molecule type" value="Transcribed_RNA"/>
</dbReference>
<reference evidence="1" key="2">
    <citation type="submission" date="2020-07" db="EMBL/GenBank/DDBJ databases">
        <authorList>
            <person name="Vera ALvarez R."/>
            <person name="Arias-Moreno D.M."/>
            <person name="Jimenez-Jacinto V."/>
            <person name="Jimenez-Bremont J.F."/>
            <person name="Swaminathan K."/>
            <person name="Moose S.P."/>
            <person name="Guerrero-Gonzalez M.L."/>
            <person name="Marino-Ramirez L."/>
            <person name="Landsman D."/>
            <person name="Rodriguez-Kessler M."/>
            <person name="Delgado-Sanchez P."/>
        </authorList>
    </citation>
    <scope>NUCLEOTIDE SEQUENCE</scope>
    <source>
        <tissue evidence="1">Cladode</tissue>
    </source>
</reference>